<evidence type="ECO:0000259" key="6">
    <source>
        <dbReference type="PROSITE" id="PS50109"/>
    </source>
</evidence>
<sequence length="531" mass="59024">MNAGTREDKRLIIFYAYFRICLAAMVLLASFASRKQALSEYDNNSFWIAGGAFLLCTVLHLIAFHMDDYRRKNHSVAIAITVDIGFILALVHLSGGLATGLAILLIIPISISAIFFSGNTATIYAALASLGILGDSIWFDLSDAHNTSYLVPSGILGMVFFVISIGLQFLSNRIRQAQQQAQHLLIKADTLSELNKEIVQRIRTGVMIFDSNGELKLSNNAAEKLLLENEDTGKIEQQLRELIHRWLNDSKQNHYQLKGMLGKHDVQINFSNIGDGDHIIAFIDDMTEIAQQALQLKLASLGRLTASIAHEIRNPLSAINHSVQLLAESPALTDSADQRLFSIVNNHVGRINEIITNIQSMSQNKSVRPERLNIKSIIEQIQDEYQTKDANCIFEIATPDGKESGYEAPFDASQLRQVLTNLIDNALRYSNQHTGIPWVGISFSKDNDSVVLDVSDKGLGVPENSIAQLFEPFFTTESTGTGLGLYISRELCTLNQSQLTYTQTEVGHSFRLKFAHADRDIDIRTNDNKKT</sequence>
<dbReference type="EMBL" id="CACSII010000015">
    <property type="protein sequence ID" value="CAA0109087.1"/>
    <property type="molecule type" value="Genomic_DNA"/>
</dbReference>
<proteinExistence type="predicted"/>
<feature type="domain" description="Histidine kinase" evidence="6">
    <location>
        <begin position="307"/>
        <end position="518"/>
    </location>
</feature>
<dbReference type="OrthoDB" id="2521613at2"/>
<dbReference type="InterPro" id="IPR005467">
    <property type="entry name" value="His_kinase_dom"/>
</dbReference>
<keyword evidence="7" id="KW-0418">Kinase</keyword>
<dbReference type="Pfam" id="PF25323">
    <property type="entry name" value="6TM_PilS"/>
    <property type="match status" value="1"/>
</dbReference>
<evidence type="ECO:0000313" key="8">
    <source>
        <dbReference type="Proteomes" id="UP000434580"/>
    </source>
</evidence>
<dbReference type="SUPFAM" id="SSF55874">
    <property type="entry name" value="ATPase domain of HSP90 chaperone/DNA topoisomerase II/histidine kinase"/>
    <property type="match status" value="1"/>
</dbReference>
<dbReference type="Gene3D" id="3.30.565.10">
    <property type="entry name" value="Histidine kinase-like ATPase, C-terminal domain"/>
    <property type="match status" value="1"/>
</dbReference>
<reference evidence="7 8" key="1">
    <citation type="submission" date="2019-11" db="EMBL/GenBank/DDBJ databases">
        <authorList>
            <person name="Holert J."/>
        </authorList>
    </citation>
    <scope>NUCLEOTIDE SEQUENCE [LARGE SCALE GENOMIC DNA]</scope>
    <source>
        <strain evidence="7">BC5_2</strain>
    </source>
</reference>
<dbReference type="SMART" id="SM00387">
    <property type="entry name" value="HATPase_c"/>
    <property type="match status" value="1"/>
</dbReference>
<keyword evidence="5" id="KW-1133">Transmembrane helix</keyword>
<name>A0A5S9PWU8_9GAMM</name>
<dbReference type="InterPro" id="IPR003594">
    <property type="entry name" value="HATPase_dom"/>
</dbReference>
<dbReference type="CDD" id="cd00075">
    <property type="entry name" value="HATPase"/>
    <property type="match status" value="1"/>
</dbReference>
<comment type="catalytic activity">
    <reaction evidence="1">
        <text>ATP + protein L-histidine = ADP + protein N-phospho-L-histidine.</text>
        <dbReference type="EC" id="2.7.13.3"/>
    </reaction>
</comment>
<dbReference type="InterPro" id="IPR003661">
    <property type="entry name" value="HisK_dim/P_dom"/>
</dbReference>
<dbReference type="PROSITE" id="PS50109">
    <property type="entry name" value="HIS_KIN"/>
    <property type="match status" value="1"/>
</dbReference>
<dbReference type="SUPFAM" id="SSF47384">
    <property type="entry name" value="Homodimeric domain of signal transducing histidine kinase"/>
    <property type="match status" value="1"/>
</dbReference>
<evidence type="ECO:0000256" key="2">
    <source>
        <dbReference type="ARBA" id="ARBA00012438"/>
    </source>
</evidence>
<dbReference type="InterPro" id="IPR036097">
    <property type="entry name" value="HisK_dim/P_sf"/>
</dbReference>
<dbReference type="EC" id="2.7.13.3" evidence="2"/>
<evidence type="ECO:0000256" key="3">
    <source>
        <dbReference type="ARBA" id="ARBA00022553"/>
    </source>
</evidence>
<dbReference type="CDD" id="cd00082">
    <property type="entry name" value="HisKA"/>
    <property type="match status" value="1"/>
</dbReference>
<evidence type="ECO:0000256" key="5">
    <source>
        <dbReference type="SAM" id="Phobius"/>
    </source>
</evidence>
<feature type="coiled-coil region" evidence="4">
    <location>
        <begin position="167"/>
        <end position="194"/>
    </location>
</feature>
<gene>
    <name evidence="7" type="primary">kinA</name>
    <name evidence="7" type="ORF">DPBNPPHM_04167</name>
</gene>
<dbReference type="InterPro" id="IPR036890">
    <property type="entry name" value="HATPase_C_sf"/>
</dbReference>
<dbReference type="PRINTS" id="PR00344">
    <property type="entry name" value="BCTRLSENSOR"/>
</dbReference>
<dbReference type="Pfam" id="PF02518">
    <property type="entry name" value="HATPase_c"/>
    <property type="match status" value="1"/>
</dbReference>
<keyword evidence="5" id="KW-0812">Transmembrane</keyword>
<dbReference type="PANTHER" id="PTHR43065">
    <property type="entry name" value="SENSOR HISTIDINE KINASE"/>
    <property type="match status" value="1"/>
</dbReference>
<evidence type="ECO:0000256" key="4">
    <source>
        <dbReference type="SAM" id="Coils"/>
    </source>
</evidence>
<protein>
    <recommendedName>
        <fullName evidence="2">histidine kinase</fullName>
        <ecNumber evidence="2">2.7.13.3</ecNumber>
    </recommendedName>
</protein>
<keyword evidence="4" id="KW-0175">Coiled coil</keyword>
<dbReference type="InterPro" id="IPR004358">
    <property type="entry name" value="Sig_transdc_His_kin-like_C"/>
</dbReference>
<feature type="transmembrane region" description="Helical" evidence="5">
    <location>
        <begin position="147"/>
        <end position="170"/>
    </location>
</feature>
<dbReference type="AlphaFoldDB" id="A0A5S9PWU8"/>
<dbReference type="Pfam" id="PF00512">
    <property type="entry name" value="HisKA"/>
    <property type="match status" value="1"/>
</dbReference>
<keyword evidence="3" id="KW-0597">Phosphoprotein</keyword>
<keyword evidence="7" id="KW-0808">Transferase</keyword>
<keyword evidence="5" id="KW-0472">Membrane</keyword>
<dbReference type="PANTHER" id="PTHR43065:SF52">
    <property type="entry name" value="SENSOR PROTEIN KINASE PILS"/>
    <property type="match status" value="1"/>
</dbReference>
<dbReference type="Gene3D" id="1.10.287.130">
    <property type="match status" value="1"/>
</dbReference>
<dbReference type="GO" id="GO:0000155">
    <property type="term" value="F:phosphorelay sensor kinase activity"/>
    <property type="evidence" value="ECO:0007669"/>
    <property type="project" value="InterPro"/>
</dbReference>
<feature type="transmembrane region" description="Helical" evidence="5">
    <location>
        <begin position="12"/>
        <end position="33"/>
    </location>
</feature>
<feature type="transmembrane region" description="Helical" evidence="5">
    <location>
        <begin position="45"/>
        <end position="64"/>
    </location>
</feature>
<evidence type="ECO:0000313" key="7">
    <source>
        <dbReference type="EMBL" id="CAA0109087.1"/>
    </source>
</evidence>
<dbReference type="SMART" id="SM00388">
    <property type="entry name" value="HisKA"/>
    <property type="match status" value="1"/>
</dbReference>
<evidence type="ECO:0000256" key="1">
    <source>
        <dbReference type="ARBA" id="ARBA00000085"/>
    </source>
</evidence>
<dbReference type="Proteomes" id="UP000434580">
    <property type="component" value="Unassembled WGS sequence"/>
</dbReference>
<accession>A0A5S9PWU8</accession>
<organism evidence="7 8">
    <name type="scientific">BD1-7 clade bacterium</name>
    <dbReference type="NCBI Taxonomy" id="2029982"/>
    <lineage>
        <taxon>Bacteria</taxon>
        <taxon>Pseudomonadati</taxon>
        <taxon>Pseudomonadota</taxon>
        <taxon>Gammaproteobacteria</taxon>
        <taxon>Cellvibrionales</taxon>
        <taxon>Spongiibacteraceae</taxon>
        <taxon>BD1-7 clade</taxon>
    </lineage>
</organism>